<dbReference type="CDD" id="cd00077">
    <property type="entry name" value="HDc"/>
    <property type="match status" value="1"/>
</dbReference>
<dbReference type="SUPFAM" id="SSF109604">
    <property type="entry name" value="HD-domain/PDEase-like"/>
    <property type="match status" value="1"/>
</dbReference>
<dbReference type="Proteomes" id="UP000294321">
    <property type="component" value="Chromosome"/>
</dbReference>
<dbReference type="OrthoDB" id="9797344at2"/>
<feature type="domain" description="HD/PDEase" evidence="1">
    <location>
        <begin position="20"/>
        <end position="136"/>
    </location>
</feature>
<dbReference type="SMART" id="SM00471">
    <property type="entry name" value="HDc"/>
    <property type="match status" value="1"/>
</dbReference>
<dbReference type="Gene3D" id="1.20.58.1910">
    <property type="match status" value="1"/>
</dbReference>
<dbReference type="AlphaFoldDB" id="A0A4P6ZMA3"/>
<organism evidence="2 3">
    <name type="scientific">Acetilactobacillus jinshanensis</name>
    <dbReference type="NCBI Taxonomy" id="1720083"/>
    <lineage>
        <taxon>Bacteria</taxon>
        <taxon>Bacillati</taxon>
        <taxon>Bacillota</taxon>
        <taxon>Bacilli</taxon>
        <taxon>Lactobacillales</taxon>
        <taxon>Lactobacillaceae</taxon>
        <taxon>Acetilactobacillus</taxon>
    </lineage>
</organism>
<keyword evidence="3" id="KW-1185">Reference proteome</keyword>
<dbReference type="EMBL" id="CP034726">
    <property type="protein sequence ID" value="QBP18924.1"/>
    <property type="molecule type" value="Genomic_DNA"/>
</dbReference>
<dbReference type="PANTHER" id="PTHR33594">
    <property type="entry name" value="SUPERFAMILY HYDROLASE, PUTATIVE (AFU_ORTHOLOGUE AFUA_1G03035)-RELATED"/>
    <property type="match status" value="1"/>
</dbReference>
<dbReference type="KEGG" id="lji:ELX58_07485"/>
<dbReference type="Gene3D" id="1.10.472.50">
    <property type="entry name" value="HD-domain/PDEase-like"/>
    <property type="match status" value="1"/>
</dbReference>
<evidence type="ECO:0000259" key="1">
    <source>
        <dbReference type="SMART" id="SM00471"/>
    </source>
</evidence>
<dbReference type="RefSeq" id="WP_133442482.1">
    <property type="nucleotide sequence ID" value="NZ_CP034726.1"/>
</dbReference>
<sequence length="216" mass="24955">MKPDFNAMKKFARQRMSQDRSGHSFDHVQRVVNTTCKLLQQTPQADPLITKSAAYLHDTIDDKLVNDPAKAQQDLINKLKQWYYSTGQINKIMLIITHMSFSDNLQHHYHLPVEGQLVQDADRLDAIGAIGIARAFCFGGHVGEKMYDPKLKPRIHMTKAKERNYTQGTTINHFYEKLLKIKDDLNTAAAKQLAQGRQEVMIRFLREFKNEWNGKE</sequence>
<dbReference type="InterPro" id="IPR003607">
    <property type="entry name" value="HD/PDEase_dom"/>
</dbReference>
<proteinExistence type="predicted"/>
<evidence type="ECO:0000313" key="2">
    <source>
        <dbReference type="EMBL" id="QBP18924.1"/>
    </source>
</evidence>
<protein>
    <submittedName>
        <fullName evidence="2">HD domain-containing protein</fullName>
    </submittedName>
</protein>
<gene>
    <name evidence="2" type="ORF">ELX58_07485</name>
</gene>
<reference evidence="3" key="1">
    <citation type="submission" date="2018-12" db="EMBL/GenBank/DDBJ databases">
        <title>A new species of lactobacillus.</title>
        <authorList>
            <person name="Jian Y."/>
            <person name="Xin L."/>
            <person name="Hong Z.J."/>
            <person name="Ming L.Z."/>
            <person name="Hong X.Z."/>
        </authorList>
    </citation>
    <scope>NUCLEOTIDE SEQUENCE [LARGE SCALE GENOMIC DNA]</scope>
    <source>
        <strain evidence="3">HSLZ-75</strain>
    </source>
</reference>
<accession>A0A4P6ZMA3</accession>
<name>A0A4P6ZMA3_9LACO</name>
<dbReference type="PANTHER" id="PTHR33594:SF1">
    <property type="entry name" value="HD_PDEASE DOMAIN-CONTAINING PROTEIN"/>
    <property type="match status" value="1"/>
</dbReference>
<evidence type="ECO:0000313" key="3">
    <source>
        <dbReference type="Proteomes" id="UP000294321"/>
    </source>
</evidence>